<evidence type="ECO:0000256" key="7">
    <source>
        <dbReference type="ARBA" id="ARBA00023277"/>
    </source>
</evidence>
<dbReference type="GO" id="GO:0006071">
    <property type="term" value="P:glycerol metabolic process"/>
    <property type="evidence" value="ECO:0007669"/>
    <property type="project" value="InterPro"/>
</dbReference>
<evidence type="ECO:0000256" key="8">
    <source>
        <dbReference type="PIRNR" id="PIRNR004532"/>
    </source>
</evidence>
<dbReference type="Gene3D" id="3.30.540.10">
    <property type="entry name" value="Fructose-1,6-Bisphosphatase, subunit A, domain 1"/>
    <property type="match status" value="1"/>
</dbReference>
<dbReference type="PIRSF" id="PIRSF004532">
    <property type="entry name" value="GlpX"/>
    <property type="match status" value="1"/>
</dbReference>
<dbReference type="Gene3D" id="3.40.190.90">
    <property type="match status" value="1"/>
</dbReference>
<keyword evidence="10" id="KW-1185">Reference proteome</keyword>
<evidence type="ECO:0000256" key="1">
    <source>
        <dbReference type="ARBA" id="ARBA00001273"/>
    </source>
</evidence>
<reference evidence="9 10" key="1">
    <citation type="submission" date="2019-03" db="EMBL/GenBank/DDBJ databases">
        <title>Draft genome sequences of novel Actinobacteria.</title>
        <authorList>
            <person name="Sahin N."/>
            <person name="Ay H."/>
            <person name="Saygin H."/>
        </authorList>
    </citation>
    <scope>NUCLEOTIDE SEQUENCE [LARGE SCALE GENOMIC DNA]</scope>
    <source>
        <strain evidence="9 10">5K548</strain>
    </source>
</reference>
<keyword evidence="7 8" id="KW-0119">Carbohydrate metabolism</keyword>
<keyword evidence="4" id="KW-0479">Metal-binding</keyword>
<dbReference type="GO" id="GO:0005829">
    <property type="term" value="C:cytosol"/>
    <property type="evidence" value="ECO:0007669"/>
    <property type="project" value="TreeGrafter"/>
</dbReference>
<evidence type="ECO:0000256" key="3">
    <source>
        <dbReference type="ARBA" id="ARBA00008989"/>
    </source>
</evidence>
<evidence type="ECO:0000313" key="10">
    <source>
        <dbReference type="Proteomes" id="UP000294723"/>
    </source>
</evidence>
<name>A0A4R5BFR5_9PSEU</name>
<dbReference type="GO" id="GO:0006094">
    <property type="term" value="P:gluconeogenesis"/>
    <property type="evidence" value="ECO:0007669"/>
    <property type="project" value="UniProtKB-UniPathway"/>
</dbReference>
<evidence type="ECO:0000313" key="9">
    <source>
        <dbReference type="EMBL" id="TDD85418.1"/>
    </source>
</evidence>
<proteinExistence type="inferred from homology"/>
<dbReference type="PANTHER" id="PTHR30447:SF0">
    <property type="entry name" value="FRUCTOSE-1,6-BISPHOSPHATASE 1 CLASS 2-RELATED"/>
    <property type="match status" value="1"/>
</dbReference>
<keyword evidence="6" id="KW-0464">Manganese</keyword>
<comment type="catalytic activity">
    <reaction evidence="1">
        <text>beta-D-fructose 1,6-bisphosphate + H2O = beta-D-fructose 6-phosphate + phosphate</text>
        <dbReference type="Rhea" id="RHEA:11064"/>
        <dbReference type="ChEBI" id="CHEBI:15377"/>
        <dbReference type="ChEBI" id="CHEBI:32966"/>
        <dbReference type="ChEBI" id="CHEBI:43474"/>
        <dbReference type="ChEBI" id="CHEBI:57634"/>
        <dbReference type="EC" id="3.1.3.11"/>
    </reaction>
</comment>
<evidence type="ECO:0000256" key="6">
    <source>
        <dbReference type="ARBA" id="ARBA00023211"/>
    </source>
</evidence>
<dbReference type="GO" id="GO:0030388">
    <property type="term" value="P:fructose 1,6-bisphosphate metabolic process"/>
    <property type="evidence" value="ECO:0007669"/>
    <property type="project" value="TreeGrafter"/>
</dbReference>
<dbReference type="UniPathway" id="UPA00138"/>
<dbReference type="GO" id="GO:0046872">
    <property type="term" value="F:metal ion binding"/>
    <property type="evidence" value="ECO:0007669"/>
    <property type="project" value="UniProtKB-KW"/>
</dbReference>
<comment type="similarity">
    <text evidence="3 8">Belongs to the FBPase class 2 family.</text>
</comment>
<sequence>MSEQGSFSFGNHPVGHPQDGCLPFSWLMESPRAERTAAAGHSNAAACRKVGTPMSIEQVAHGLLNVTHHTAIACLPWVGGGDENAARQAATEAMRQRLGQVSGSGRIVIGGSGSDDASTLSPGELVSAGPGFRFELAVNPIEDIKACVRDAQGAMTVAAAAATGSLYDTTGRYMNKLVVGSAAAPAIDITASIEKNVVAVSAALDKLVTELSVVVLDRPRHRNLVQDLKTIGCRVRLIPDGDVVGALNVLSGEADMLAGIGGAAEGVLAACAARCLGGSMQAMLEPQSESELKQLIEHGEQPGLPLPLEHLVATDDCCFVVTAVTDTPMLRAPRRTDRNAWSTHSLLATAAQPGLLVETD</sequence>
<dbReference type="AlphaFoldDB" id="A0A4R5BFR5"/>
<evidence type="ECO:0000256" key="4">
    <source>
        <dbReference type="ARBA" id="ARBA00022723"/>
    </source>
</evidence>
<comment type="pathway">
    <text evidence="2">Carbohydrate biosynthesis; gluconeogenesis.</text>
</comment>
<protein>
    <recommendedName>
        <fullName evidence="8">Fructose-1,6-bisphosphatase</fullName>
    </recommendedName>
</protein>
<dbReference type="GO" id="GO:0042132">
    <property type="term" value="F:fructose 1,6-bisphosphate 1-phosphatase activity"/>
    <property type="evidence" value="ECO:0007669"/>
    <property type="project" value="UniProtKB-EC"/>
</dbReference>
<dbReference type="SUPFAM" id="SSF56655">
    <property type="entry name" value="Carbohydrate phosphatase"/>
    <property type="match status" value="1"/>
</dbReference>
<evidence type="ECO:0000256" key="5">
    <source>
        <dbReference type="ARBA" id="ARBA00022801"/>
    </source>
</evidence>
<dbReference type="PANTHER" id="PTHR30447">
    <property type="entry name" value="FRUCTOSE-1,6-BISPHOSPHATASE CLASS 2"/>
    <property type="match status" value="1"/>
</dbReference>
<dbReference type="InterPro" id="IPR004464">
    <property type="entry name" value="FBPase_class-2/SBPase"/>
</dbReference>
<accession>A0A4R5BFR5</accession>
<keyword evidence="5" id="KW-0378">Hydrolase</keyword>
<dbReference type="Proteomes" id="UP000294723">
    <property type="component" value="Unassembled WGS sequence"/>
</dbReference>
<organism evidence="9 10">
    <name type="scientific">Saccharopolyspora karakumensis</name>
    <dbReference type="NCBI Taxonomy" id="2530386"/>
    <lineage>
        <taxon>Bacteria</taxon>
        <taxon>Bacillati</taxon>
        <taxon>Actinomycetota</taxon>
        <taxon>Actinomycetes</taxon>
        <taxon>Pseudonocardiales</taxon>
        <taxon>Pseudonocardiaceae</taxon>
        <taxon>Saccharopolyspora</taxon>
    </lineage>
</organism>
<dbReference type="Pfam" id="PF03320">
    <property type="entry name" value="FBPase_glpX"/>
    <property type="match status" value="1"/>
</dbReference>
<gene>
    <name evidence="9" type="ORF">E1202_21175</name>
</gene>
<comment type="caution">
    <text evidence="9">The sequence shown here is derived from an EMBL/GenBank/DDBJ whole genome shotgun (WGS) entry which is preliminary data.</text>
</comment>
<evidence type="ECO:0000256" key="2">
    <source>
        <dbReference type="ARBA" id="ARBA00004742"/>
    </source>
</evidence>
<dbReference type="EMBL" id="SMLA01000036">
    <property type="protein sequence ID" value="TDD85418.1"/>
    <property type="molecule type" value="Genomic_DNA"/>
</dbReference>